<proteinExistence type="predicted"/>
<evidence type="ECO:0000313" key="2">
    <source>
        <dbReference type="EMBL" id="AHA59435.1"/>
    </source>
</evidence>
<name>V5LYK1_9VIRU</name>
<organism evidence="2">
    <name type="scientific">Cherry twisted leaf associated virus</name>
    <dbReference type="NCBI Taxonomy" id="1424279"/>
    <lineage>
        <taxon>Viruses</taxon>
        <taxon>Riboviria</taxon>
        <taxon>Orthornavirae</taxon>
        <taxon>Kitrinoviricota</taxon>
        <taxon>Alsuviricetes</taxon>
        <taxon>Tymovirales</taxon>
        <taxon>Betaflexiviridae</taxon>
        <taxon>Quinvirinae</taxon>
        <taxon>Robigovirus</taxon>
        <taxon>Robigovirus tortifoliae</taxon>
    </lineage>
</organism>
<accession>V5LYK1</accession>
<reference evidence="2" key="2">
    <citation type="submission" date="2013-05" db="EMBL/GenBank/DDBJ databases">
        <authorList>
            <person name="Villamor D.V."/>
            <person name="Eastwell K.C."/>
        </authorList>
    </citation>
    <scope>NUCLEOTIDE SEQUENCE</scope>
    <source>
        <strain evidence="2">95CI189R2</strain>
    </source>
</reference>
<feature type="region of interest" description="Disordered" evidence="1">
    <location>
        <begin position="1"/>
        <end position="34"/>
    </location>
</feature>
<sequence>MRMGPSGLTVQETRSRRRRRRGRPLSAEERKTSLKERATWRCSEPEERESHLTQRIPLQVLIRSLSARLRRLTPLYSTLPLMTPSKLSLQIGLSTSRSLKMKRSLAFSMLFGTATTTAQVIKPNSLEGQVAKLNWRIWRALLGATVLYVAFVQNTRQ</sequence>
<dbReference type="EMBL" id="KF030833">
    <property type="protein sequence ID" value="AHA59435.1"/>
    <property type="molecule type" value="Genomic_RNA"/>
</dbReference>
<protein>
    <submittedName>
        <fullName evidence="2">Uncharacterized protein</fullName>
    </submittedName>
</protein>
<reference evidence="2" key="1">
    <citation type="journal article" date="2013" name="Phytopathology">
        <title>Viruses associated with rusty mottle and twisted leaf diseases of sweet cherry are distinct species.</title>
        <authorList>
            <person name="Villamor D.E."/>
            <person name="Eastwell K.C."/>
        </authorList>
    </citation>
    <scope>NUCLEOTIDE SEQUENCE</scope>
    <source>
        <strain evidence="2">95CI189R2</strain>
    </source>
</reference>
<evidence type="ECO:0000256" key="1">
    <source>
        <dbReference type="SAM" id="MobiDB-lite"/>
    </source>
</evidence>